<proteinExistence type="predicted"/>
<evidence type="ECO:0000313" key="3">
    <source>
        <dbReference type="Proteomes" id="UP000245998"/>
    </source>
</evidence>
<feature type="transmembrane region" description="Helical" evidence="1">
    <location>
        <begin position="359"/>
        <end position="388"/>
    </location>
</feature>
<evidence type="ECO:0000313" key="2">
    <source>
        <dbReference type="EMBL" id="PWA12825.1"/>
    </source>
</evidence>
<feature type="transmembrane region" description="Helical" evidence="1">
    <location>
        <begin position="258"/>
        <end position="276"/>
    </location>
</feature>
<organism evidence="2 3">
    <name type="scientific">Pueribacillus theae</name>
    <dbReference type="NCBI Taxonomy" id="2171751"/>
    <lineage>
        <taxon>Bacteria</taxon>
        <taxon>Bacillati</taxon>
        <taxon>Bacillota</taxon>
        <taxon>Bacilli</taxon>
        <taxon>Bacillales</taxon>
        <taxon>Bacillaceae</taxon>
        <taxon>Pueribacillus</taxon>
    </lineage>
</organism>
<feature type="transmembrane region" description="Helical" evidence="1">
    <location>
        <begin position="282"/>
        <end position="306"/>
    </location>
</feature>
<keyword evidence="1" id="KW-0472">Membrane</keyword>
<keyword evidence="3" id="KW-1185">Reference proteome</keyword>
<keyword evidence="1" id="KW-1133">Transmembrane helix</keyword>
<feature type="transmembrane region" description="Helical" evidence="1">
    <location>
        <begin position="175"/>
        <end position="197"/>
    </location>
</feature>
<sequence length="466" mass="51615">MKKNEKLLMIQSGLVLGITFIYLLGQFIHLPQMQYITGAYLMFVMLFFLPIIDGLIKYMSIGMLAIGSVIFIMKGSSIDVWMGSASLNHTLISLFVSVPLLGLTVKSEEYLLALKGLYMKYLHSPSLFLASTQLFTHAMSVVLNMGAVSIFYYLTSKNPVLNSPRLLSTTLLRGYASTITWSPFFAAMALVIGQLHIEWAAALPYLLGCVLISFAVSILTDMIVMKREAAVTGAVQEHAATVEEDGAIVVNWKKIIELFLLLAGMIGLVFLIDWLTPLTMPTAVIILAFLLPPIWLAIKGQILLLLAESKHYVTTTVPLFKKETVLFLATGFFSGAVSQTNFGTWLAKVLLTVFKDFTIGISFFIAVTVIAFSIIGFHPIMLISLYITSIDPALLGMSKLYYAVLLLGAWGLATTVSPMTAVSHMLGNLMKQRVFELSFNWNIFYCLISLCFLILYLTILTVFHII</sequence>
<reference evidence="2 3" key="1">
    <citation type="submission" date="2018-04" db="EMBL/GenBank/DDBJ databases">
        <title>Camelliibacillus theae gen. nov., sp. nov., isolated from Pu'er tea.</title>
        <authorList>
            <person name="Niu L."/>
        </authorList>
    </citation>
    <scope>NUCLEOTIDE SEQUENCE [LARGE SCALE GENOMIC DNA]</scope>
    <source>
        <strain evidence="2 3">T8</strain>
    </source>
</reference>
<evidence type="ECO:0008006" key="4">
    <source>
        <dbReference type="Google" id="ProtNLM"/>
    </source>
</evidence>
<feature type="transmembrane region" description="Helical" evidence="1">
    <location>
        <begin position="134"/>
        <end position="154"/>
    </location>
</feature>
<feature type="transmembrane region" description="Helical" evidence="1">
    <location>
        <begin position="442"/>
        <end position="463"/>
    </location>
</feature>
<comment type="caution">
    <text evidence="2">The sequence shown here is derived from an EMBL/GenBank/DDBJ whole genome shotgun (WGS) entry which is preliminary data.</text>
</comment>
<protein>
    <recommendedName>
        <fullName evidence="4">Citrate transporter-like domain-containing protein</fullName>
    </recommendedName>
</protein>
<evidence type="ECO:0000256" key="1">
    <source>
        <dbReference type="SAM" id="Phobius"/>
    </source>
</evidence>
<gene>
    <name evidence="2" type="ORF">DCC39_04050</name>
</gene>
<dbReference type="Proteomes" id="UP000245998">
    <property type="component" value="Unassembled WGS sequence"/>
</dbReference>
<keyword evidence="1" id="KW-0812">Transmembrane</keyword>
<accession>A0A2U1K6E9</accession>
<feature type="transmembrane region" description="Helical" evidence="1">
    <location>
        <begin position="400"/>
        <end position="422"/>
    </location>
</feature>
<feature type="transmembrane region" description="Helical" evidence="1">
    <location>
        <begin position="326"/>
        <end position="347"/>
    </location>
</feature>
<feature type="transmembrane region" description="Helical" evidence="1">
    <location>
        <begin position="203"/>
        <end position="224"/>
    </location>
</feature>
<dbReference type="AlphaFoldDB" id="A0A2U1K6E9"/>
<feature type="transmembrane region" description="Helical" evidence="1">
    <location>
        <begin position="40"/>
        <end position="73"/>
    </location>
</feature>
<feature type="transmembrane region" description="Helical" evidence="1">
    <location>
        <begin position="7"/>
        <end position="28"/>
    </location>
</feature>
<dbReference type="EMBL" id="QCZG01000005">
    <property type="protein sequence ID" value="PWA12825.1"/>
    <property type="molecule type" value="Genomic_DNA"/>
</dbReference>
<name>A0A2U1K6E9_9BACI</name>